<sequence>MNKAKAELGLTEKVYVHLDIEEVKWVSDTIVVPLTGEFKGLELVVALNITLKSQLEECIKRLNMLLENKQNIIHYIELNHKNWERYQSGYFALSDGTELDLMEGICFYASLIELSYDMRAKIAKDWSVEQNIEYNRSYPVEGETCYDADAATGTLWINPKRWEYVEFLIKTLTQYLEKL</sequence>
<dbReference type="GeneID" id="13165041"/>
<reference evidence="1 2" key="1">
    <citation type="journal article" date="2012" name="BMC Microbiol.">
        <title>Isolation and characterization of ZZ1, a novel lytic phage that infects Acinetobacter baumannii clinical isolates.</title>
        <authorList>
            <person name="Jin J."/>
            <person name="Li Z.J."/>
            <person name="Wang S.W."/>
            <person name="Wang S.M."/>
            <person name="Huang D.H."/>
            <person name="Li Y.H."/>
            <person name="Ma Y.Y."/>
            <person name="Wang J."/>
            <person name="Liu F."/>
            <person name="Chen X.D."/>
            <person name="Li G.X."/>
            <person name="Wang X.T."/>
            <person name="Wang Z.Q."/>
            <person name="Zhao G.Q."/>
        </authorList>
    </citation>
    <scope>NUCLEOTIDE SEQUENCE [LARGE SCALE GENOMIC DNA]</scope>
</reference>
<proteinExistence type="predicted"/>
<dbReference type="RefSeq" id="YP_006488955.1">
    <property type="nucleotide sequence ID" value="NC_018087.3"/>
</dbReference>
<dbReference type="EMBL" id="HQ698922">
    <property type="protein sequence ID" value="AFL47592.1"/>
    <property type="molecule type" value="Genomic_DNA"/>
</dbReference>
<evidence type="ECO:0000313" key="1">
    <source>
        <dbReference type="EMBL" id="AFL47592.1"/>
    </source>
</evidence>
<gene>
    <name evidence="1" type="ORF">ZZ1p0035</name>
</gene>
<keyword evidence="2" id="KW-1185">Reference proteome</keyword>
<protein>
    <submittedName>
        <fullName evidence="1">Uncharacterized protein</fullName>
    </submittedName>
</protein>
<name>I3WVS2_9CAUD</name>
<dbReference type="Proteomes" id="UP000204195">
    <property type="component" value="Segment"/>
</dbReference>
<dbReference type="KEGG" id="vg:13165041"/>
<evidence type="ECO:0000313" key="2">
    <source>
        <dbReference type="Proteomes" id="UP000204195"/>
    </source>
</evidence>
<organism evidence="1 2">
    <name type="scientific">Acinetobacter phage ZZ1</name>
    <dbReference type="NCBI Taxonomy" id="1049283"/>
    <lineage>
        <taxon>Viruses</taxon>
        <taxon>Duplodnaviria</taxon>
        <taxon>Heunggongvirae</taxon>
        <taxon>Uroviricota</taxon>
        <taxon>Caudoviricetes</taxon>
        <taxon>Pantevenvirales</taxon>
        <taxon>Straboviridae</taxon>
        <taxon>Twarogvirinae</taxon>
        <taxon>Zedzedvirus</taxon>
        <taxon>Zedzedvirus zz1</taxon>
    </lineage>
</organism>
<accession>I3WVS2</accession>